<dbReference type="KEGG" id="foc:113210112"/>
<dbReference type="Pfam" id="PF18759">
    <property type="entry name" value="Plavaka"/>
    <property type="match status" value="1"/>
</dbReference>
<dbReference type="Proteomes" id="UP000504606">
    <property type="component" value="Unplaced"/>
</dbReference>
<dbReference type="GeneID" id="113210112"/>
<evidence type="ECO:0000313" key="2">
    <source>
        <dbReference type="Proteomes" id="UP000504606"/>
    </source>
</evidence>
<evidence type="ECO:0000256" key="1">
    <source>
        <dbReference type="SAM" id="MobiDB-lite"/>
    </source>
</evidence>
<feature type="compositionally biased region" description="Acidic residues" evidence="1">
    <location>
        <begin position="22"/>
        <end position="31"/>
    </location>
</feature>
<dbReference type="InterPro" id="IPR041078">
    <property type="entry name" value="Plavaka"/>
</dbReference>
<organism evidence="2 3">
    <name type="scientific">Frankliniella occidentalis</name>
    <name type="common">Western flower thrips</name>
    <name type="synonym">Euthrips occidentalis</name>
    <dbReference type="NCBI Taxonomy" id="133901"/>
    <lineage>
        <taxon>Eukaryota</taxon>
        <taxon>Metazoa</taxon>
        <taxon>Ecdysozoa</taxon>
        <taxon>Arthropoda</taxon>
        <taxon>Hexapoda</taxon>
        <taxon>Insecta</taxon>
        <taxon>Pterygota</taxon>
        <taxon>Neoptera</taxon>
        <taxon>Paraneoptera</taxon>
        <taxon>Thysanoptera</taxon>
        <taxon>Terebrantia</taxon>
        <taxon>Thripoidea</taxon>
        <taxon>Thripidae</taxon>
        <taxon>Frankliniella</taxon>
    </lineage>
</organism>
<accession>A0A6J1SR11</accession>
<protein>
    <submittedName>
        <fullName evidence="3">Uncharacterized protein LOC113210112</fullName>
    </submittedName>
</protein>
<reference evidence="3" key="1">
    <citation type="submission" date="2025-08" db="UniProtKB">
        <authorList>
            <consortium name="RefSeq"/>
        </authorList>
    </citation>
    <scope>IDENTIFICATION</scope>
    <source>
        <tissue evidence="3">Whole organism</tissue>
    </source>
</reference>
<dbReference type="PANTHER" id="PTHR46579:SF1">
    <property type="entry name" value="F5_8 TYPE C DOMAIN-CONTAINING PROTEIN"/>
    <property type="match status" value="1"/>
</dbReference>
<sequence>MSDVEDADQISDVDYFNVSSEQADEQNDSDCESTHSLDSAISDAGQGLDAELQFDSAKFLLNLREEAMVSQTALSKAVDGADELFSKFSNSIKDRIMQGIDASGAVSEEHIKNTFQEFSQGMFSGMDSKKSLDSFSEKHLGVLEPERVELYETQESDKNGVLKTVKHYAYTSPFVPSLKRLLSRPDVMSCVENSETSEEGVYRSYRDGKYCKEHPILSKKGTVAVICTFDELEVSSPLGPKKHKLALYYWTLANFNPQMRASLKSVQLMAIAWSKDLKAQKSLTESLSLDLKQERHAKIFAPFLDGIRQLEKGIKITDKKTVFGSLLCVTGDTPAVNVLGGFKESVSIAHKPCHKCLVDNEEMKSVFREDFFEKRTPENLKSHLNEVQSSQTLKERTEKSTRFGINGPSVISDLKHFDYVRCFNLDVMHIVHEGILEAHLRHLLFHAVEVLKVTKVEEINADVRYMANQLFSKDRPASILPSHLITGLRQSASQMLSLALCIPFHLKKTLDDLENLEEEERHDDMLDLEERLQNFVCLVQVTMGLLAFELTAEDLSKIRSMIQTHHETFIVHYPEFDVTPKFHFVIHIPEQIENFGPTRVTWTMRFEAQHSYFKNLIRIMKNFINPPLSCSYRYENLRASQMLTKPGDQPGNFIVKDDIYSFPRQIKTNQHQYKKLLSAVFDSEEMLLTCKSIRTKGAQFSLNSVVLLDDTPTFATVSDILCQGDIKILIVSVLKTFKYEPLCNAYCLEVLDSPEVRLCIVGNLAHFQPFNSMPFQGDNKKLWVIPKYHKIGFNHPLMI</sequence>
<dbReference type="RefSeq" id="XP_026283724.2">
    <property type="nucleotide sequence ID" value="XM_026427939.2"/>
</dbReference>
<dbReference type="AlphaFoldDB" id="A0A6J1SR11"/>
<name>A0A6J1SR11_FRAOC</name>
<dbReference type="OrthoDB" id="7699125at2759"/>
<feature type="region of interest" description="Disordered" evidence="1">
    <location>
        <begin position="1"/>
        <end position="37"/>
    </location>
</feature>
<evidence type="ECO:0000313" key="3">
    <source>
        <dbReference type="RefSeq" id="XP_026283724.2"/>
    </source>
</evidence>
<feature type="compositionally biased region" description="Acidic residues" evidence="1">
    <location>
        <begin position="1"/>
        <end position="11"/>
    </location>
</feature>
<proteinExistence type="predicted"/>
<dbReference type="PANTHER" id="PTHR46579">
    <property type="entry name" value="F5/8 TYPE C DOMAIN-CONTAINING PROTEIN-RELATED"/>
    <property type="match status" value="1"/>
</dbReference>
<gene>
    <name evidence="3" type="primary">LOC113210112</name>
</gene>
<keyword evidence="2" id="KW-1185">Reference proteome</keyword>